<dbReference type="AlphaFoldDB" id="A0A6N8U9C3"/>
<comment type="caution">
    <text evidence="7">The sequence shown here is derived from an EMBL/GenBank/DDBJ whole genome shotgun (WGS) entry which is preliminary data.</text>
</comment>
<organism evidence="7 8">
    <name type="scientific">Copranaerobaculum intestinale</name>
    <dbReference type="NCBI Taxonomy" id="2692629"/>
    <lineage>
        <taxon>Bacteria</taxon>
        <taxon>Bacillati</taxon>
        <taxon>Bacillota</taxon>
        <taxon>Erysipelotrichia</taxon>
        <taxon>Erysipelotrichales</taxon>
        <taxon>Erysipelotrichaceae</taxon>
        <taxon>Copranaerobaculum</taxon>
    </lineage>
</organism>
<evidence type="ECO:0000313" key="8">
    <source>
        <dbReference type="Proteomes" id="UP000434036"/>
    </source>
</evidence>
<keyword evidence="8" id="KW-1185">Reference proteome</keyword>
<keyword evidence="2" id="KW-0645">Protease</keyword>
<dbReference type="GO" id="GO:0006508">
    <property type="term" value="P:proteolysis"/>
    <property type="evidence" value="ECO:0007669"/>
    <property type="project" value="UniProtKB-KW"/>
</dbReference>
<dbReference type="InterPro" id="IPR000064">
    <property type="entry name" value="NLP_P60_dom"/>
</dbReference>
<dbReference type="Pfam" id="PF16403">
    <property type="entry name" value="Bact_surface_Ig-like"/>
    <property type="match status" value="1"/>
</dbReference>
<sequence length="298" mass="31598">MPVKVESNDPNTVRYLIGNYDVQLENYDATIAGDQDVFVNIQKTSSSNISDQYKLNAVDSNVQEENDNTGVISTYKFKLHVSDDSAPIIELKKTNDEITVGDSFNAKDYVTRVYDIIDGDLDYTIDSNVDTENAGNYAVTFKAVDKNGNEASAQLFVTVKEEEEEEPEETATASGLNGQYSGSSNVGSSAYGGGIAGAALAQLGRYQDCTALVSNALASQGIYFHAYPAGYLSLGTIVSASQAQAGDIIYYADGGLGVAHVAVYIGNGQAVHGGWQGNQTVIASAYVGSGPVFIRVGK</sequence>
<dbReference type="EMBL" id="WUUQ01000008">
    <property type="protein sequence ID" value="MXQ74502.1"/>
    <property type="molecule type" value="Genomic_DNA"/>
</dbReference>
<dbReference type="Pfam" id="PF00877">
    <property type="entry name" value="NLPC_P60"/>
    <property type="match status" value="1"/>
</dbReference>
<comment type="similarity">
    <text evidence="1">Belongs to the peptidase C40 family.</text>
</comment>
<feature type="domain" description="NlpC/P60" evidence="6">
    <location>
        <begin position="170"/>
        <end position="298"/>
    </location>
</feature>
<evidence type="ECO:0000256" key="1">
    <source>
        <dbReference type="ARBA" id="ARBA00007074"/>
    </source>
</evidence>
<evidence type="ECO:0000256" key="3">
    <source>
        <dbReference type="ARBA" id="ARBA00022801"/>
    </source>
</evidence>
<reference evidence="7 8" key="2">
    <citation type="submission" date="2020-01" db="EMBL/GenBank/DDBJ databases">
        <title>Clostridiaceae sp. nov. isolated from the gut of human by culturomics.</title>
        <authorList>
            <person name="Chang Y."/>
        </authorList>
    </citation>
    <scope>NUCLEOTIDE SEQUENCE [LARGE SCALE GENOMIC DNA]</scope>
    <source>
        <strain evidence="7 8">DONG20-135</strain>
    </source>
</reference>
<reference evidence="7 8" key="1">
    <citation type="submission" date="2019-12" db="EMBL/GenBank/DDBJ databases">
        <authorList>
            <person name="Yang R."/>
        </authorList>
    </citation>
    <scope>NUCLEOTIDE SEQUENCE [LARGE SCALE GENOMIC DNA]</scope>
    <source>
        <strain evidence="7 8">DONG20-135</strain>
    </source>
</reference>
<feature type="region of interest" description="Disordered" evidence="5">
    <location>
        <begin position="160"/>
        <end position="179"/>
    </location>
</feature>
<dbReference type="PROSITE" id="PS51935">
    <property type="entry name" value="NLPC_P60"/>
    <property type="match status" value="1"/>
</dbReference>
<proteinExistence type="inferred from homology"/>
<evidence type="ECO:0000313" key="7">
    <source>
        <dbReference type="EMBL" id="MXQ74502.1"/>
    </source>
</evidence>
<dbReference type="InterPro" id="IPR032179">
    <property type="entry name" value="Cry22Aa_Ig-like"/>
</dbReference>
<gene>
    <name evidence="7" type="ORF">GSF08_11255</name>
</gene>
<accession>A0A6N8U9C3</accession>
<dbReference type="InterPro" id="IPR038765">
    <property type="entry name" value="Papain-like_cys_pep_sf"/>
</dbReference>
<name>A0A6N8U9C3_9FIRM</name>
<dbReference type="Gene3D" id="2.60.40.10">
    <property type="entry name" value="Immunoglobulins"/>
    <property type="match status" value="1"/>
</dbReference>
<protein>
    <submittedName>
        <fullName evidence="7">Peptidoglycan-binding protein LysM</fullName>
    </submittedName>
</protein>
<dbReference type="Proteomes" id="UP000434036">
    <property type="component" value="Unassembled WGS sequence"/>
</dbReference>
<dbReference type="InterPro" id="IPR013783">
    <property type="entry name" value="Ig-like_fold"/>
</dbReference>
<evidence type="ECO:0000256" key="2">
    <source>
        <dbReference type="ARBA" id="ARBA00022670"/>
    </source>
</evidence>
<evidence type="ECO:0000256" key="5">
    <source>
        <dbReference type="SAM" id="MobiDB-lite"/>
    </source>
</evidence>
<keyword evidence="3" id="KW-0378">Hydrolase</keyword>
<dbReference type="Gene3D" id="3.90.1720.10">
    <property type="entry name" value="endopeptidase domain like (from Nostoc punctiforme)"/>
    <property type="match status" value="1"/>
</dbReference>
<evidence type="ECO:0000259" key="6">
    <source>
        <dbReference type="PROSITE" id="PS51935"/>
    </source>
</evidence>
<dbReference type="SUPFAM" id="SSF54001">
    <property type="entry name" value="Cysteine proteinases"/>
    <property type="match status" value="1"/>
</dbReference>
<keyword evidence="4" id="KW-0788">Thiol protease</keyword>
<dbReference type="GO" id="GO:0008234">
    <property type="term" value="F:cysteine-type peptidase activity"/>
    <property type="evidence" value="ECO:0007669"/>
    <property type="project" value="UniProtKB-KW"/>
</dbReference>
<evidence type="ECO:0000256" key="4">
    <source>
        <dbReference type="ARBA" id="ARBA00022807"/>
    </source>
</evidence>